<dbReference type="PANTHER" id="PTHR30575:SF0">
    <property type="entry name" value="XAA-ARG DIPEPTIDASE"/>
    <property type="match status" value="1"/>
</dbReference>
<dbReference type="CDD" id="cd05672">
    <property type="entry name" value="M20_ACY1L2-like"/>
    <property type="match status" value="1"/>
</dbReference>
<comment type="caution">
    <text evidence="3">The sequence shown here is derived from an EMBL/GenBank/DDBJ whole genome shotgun (WGS) entry which is preliminary data.</text>
</comment>
<dbReference type="GO" id="GO:0016805">
    <property type="term" value="F:dipeptidase activity"/>
    <property type="evidence" value="ECO:0007669"/>
    <property type="project" value="InterPro"/>
</dbReference>
<dbReference type="Pfam" id="PF01546">
    <property type="entry name" value="Peptidase_M20"/>
    <property type="match status" value="1"/>
</dbReference>
<name>A0A840Q3K3_9PSEU</name>
<dbReference type="RefSeq" id="WP_246470833.1">
    <property type="nucleotide sequence ID" value="NZ_JACHIW010000001.1"/>
</dbReference>
<reference evidence="3 4" key="1">
    <citation type="submission" date="2020-08" db="EMBL/GenBank/DDBJ databases">
        <title>Sequencing the genomes of 1000 actinobacteria strains.</title>
        <authorList>
            <person name="Klenk H.-P."/>
        </authorList>
    </citation>
    <scope>NUCLEOTIDE SEQUENCE [LARGE SCALE GENOMIC DNA]</scope>
    <source>
        <strain evidence="3 4">DSM 45584</strain>
    </source>
</reference>
<organism evidence="3 4">
    <name type="scientific">Saccharopolyspora phatthalungensis</name>
    <dbReference type="NCBI Taxonomy" id="664693"/>
    <lineage>
        <taxon>Bacteria</taxon>
        <taxon>Bacillati</taxon>
        <taxon>Actinomycetota</taxon>
        <taxon>Actinomycetes</taxon>
        <taxon>Pseudonocardiales</taxon>
        <taxon>Pseudonocardiaceae</taxon>
        <taxon>Saccharopolyspora</taxon>
    </lineage>
</organism>
<keyword evidence="4" id="KW-1185">Reference proteome</keyword>
<dbReference type="Gene3D" id="3.40.630.10">
    <property type="entry name" value="Zn peptidases"/>
    <property type="match status" value="1"/>
</dbReference>
<accession>A0A840Q3K3</accession>
<sequence length="418" mass="43595">MSTTPNSYRDDNRSAAAHAHCRASVQRHESELVALSRGIHAEPELAFAEHRSAAKVADLLGRHGFAVRTPVAELDTALVAESGSGELVVGICAEYDALPEVGHACGHNVIAAASVGAALALAEIADDLGITVRLLGTPAEETGGGKVLMLRHGVFDDVALAMMVHPGPEEICRPASLAITDLEVRYTGRAAHAASAPQLGRNAADALTVAQVSIALLRQHLEPRQMVHGIVTAGGAAPNIVPAHTAAVYNLRAAEARSLQRLENRIRACFEAGATATGCEHEVVQISPVYAELNTDGWLSEAYRRAITELGREPLDRGEEQGRVIGSTDMGNVTQVLPAIHPMIAVDCGDAVNHQAEFAAACANPAADRAVLDGAVAMAWTAVAAALDGAQRDRLLAAVRDRSGRSSSEEFCASGGVA</sequence>
<dbReference type="GO" id="GO:0046657">
    <property type="term" value="P:folic acid catabolic process"/>
    <property type="evidence" value="ECO:0007669"/>
    <property type="project" value="TreeGrafter"/>
</dbReference>
<dbReference type="NCBIfam" id="TIGR01891">
    <property type="entry name" value="amidohydrolases"/>
    <property type="match status" value="1"/>
</dbReference>
<evidence type="ECO:0000259" key="2">
    <source>
        <dbReference type="Pfam" id="PF07687"/>
    </source>
</evidence>
<dbReference type="InterPro" id="IPR036264">
    <property type="entry name" value="Bact_exopeptidase_dim_dom"/>
</dbReference>
<dbReference type="InterPro" id="IPR002933">
    <property type="entry name" value="Peptidase_M20"/>
</dbReference>
<dbReference type="Pfam" id="PF07687">
    <property type="entry name" value="M20_dimer"/>
    <property type="match status" value="1"/>
</dbReference>
<dbReference type="FunFam" id="3.30.70.360:FF:000004">
    <property type="entry name" value="Peptidase M20 domain-containing protein 2"/>
    <property type="match status" value="1"/>
</dbReference>
<comment type="similarity">
    <text evidence="1">Belongs to the peptidase M20A family.</text>
</comment>
<evidence type="ECO:0000256" key="1">
    <source>
        <dbReference type="PIRNR" id="PIRNR037226"/>
    </source>
</evidence>
<evidence type="ECO:0000313" key="4">
    <source>
        <dbReference type="Proteomes" id="UP000584374"/>
    </source>
</evidence>
<dbReference type="GO" id="GO:0071713">
    <property type="term" value="F:para-aminobenzoyl-glutamate hydrolase activity"/>
    <property type="evidence" value="ECO:0007669"/>
    <property type="project" value="TreeGrafter"/>
</dbReference>
<protein>
    <recommendedName>
        <fullName evidence="1">Peptidase M20 domain-containing protein 2</fullName>
    </recommendedName>
</protein>
<dbReference type="GO" id="GO:0005737">
    <property type="term" value="C:cytoplasm"/>
    <property type="evidence" value="ECO:0007669"/>
    <property type="project" value="TreeGrafter"/>
</dbReference>
<dbReference type="AlphaFoldDB" id="A0A840Q3K3"/>
<dbReference type="EMBL" id="JACHIW010000001">
    <property type="protein sequence ID" value="MBB5155076.1"/>
    <property type="molecule type" value="Genomic_DNA"/>
</dbReference>
<gene>
    <name evidence="3" type="ORF">BJ970_002610</name>
</gene>
<dbReference type="Proteomes" id="UP000584374">
    <property type="component" value="Unassembled WGS sequence"/>
</dbReference>
<proteinExistence type="inferred from homology"/>
<dbReference type="InterPro" id="IPR011650">
    <property type="entry name" value="Peptidase_M20_dimer"/>
</dbReference>
<feature type="domain" description="Peptidase M20 dimerisation" evidence="2">
    <location>
        <begin position="182"/>
        <end position="272"/>
    </location>
</feature>
<evidence type="ECO:0000313" key="3">
    <source>
        <dbReference type="EMBL" id="MBB5155076.1"/>
    </source>
</evidence>
<dbReference type="PANTHER" id="PTHR30575">
    <property type="entry name" value="PEPTIDASE M20"/>
    <property type="match status" value="1"/>
</dbReference>
<dbReference type="InterPro" id="IPR017439">
    <property type="entry name" value="Amidohydrolase"/>
</dbReference>
<dbReference type="InterPro" id="IPR017144">
    <property type="entry name" value="Xaa-Arg_dipeptidase"/>
</dbReference>
<dbReference type="PIRSF" id="PIRSF037226">
    <property type="entry name" value="Amidohydrolase_ACY1L2_prd"/>
    <property type="match status" value="1"/>
</dbReference>
<dbReference type="InterPro" id="IPR052030">
    <property type="entry name" value="Peptidase_M20/M20A_hydrolases"/>
</dbReference>
<keyword evidence="3" id="KW-0378">Hydrolase</keyword>
<dbReference type="SUPFAM" id="SSF55031">
    <property type="entry name" value="Bacterial exopeptidase dimerisation domain"/>
    <property type="match status" value="1"/>
</dbReference>
<dbReference type="Gene3D" id="3.30.70.360">
    <property type="match status" value="1"/>
</dbReference>
<dbReference type="SUPFAM" id="SSF53187">
    <property type="entry name" value="Zn-dependent exopeptidases"/>
    <property type="match status" value="1"/>
</dbReference>